<evidence type="ECO:0000256" key="15">
    <source>
        <dbReference type="ARBA" id="ARBA00023136"/>
    </source>
</evidence>
<dbReference type="Pfam" id="PF00034">
    <property type="entry name" value="Cytochrom_C"/>
    <property type="match status" value="1"/>
</dbReference>
<reference evidence="21 22" key="1">
    <citation type="submission" date="2018-11" db="EMBL/GenBank/DDBJ databases">
        <authorList>
            <person name="Li F."/>
        </authorList>
    </citation>
    <scope>NUCLEOTIDE SEQUENCE [LARGE SCALE GENOMIC DNA]</scope>
    <source>
        <strain evidence="21 22">KIS18-7</strain>
    </source>
</reference>
<keyword evidence="6 17" id="KW-0349">Heme</keyword>
<keyword evidence="7 17" id="KW-0679">Respiratory chain</keyword>
<evidence type="ECO:0000256" key="14">
    <source>
        <dbReference type="ARBA" id="ARBA00023004"/>
    </source>
</evidence>
<evidence type="ECO:0000256" key="10">
    <source>
        <dbReference type="ARBA" id="ARBA00022737"/>
    </source>
</evidence>
<feature type="binding site" description="covalent" evidence="18">
    <location>
        <position position="173"/>
    </location>
    <ligand>
        <name>heme c</name>
        <dbReference type="ChEBI" id="CHEBI:61717"/>
        <label>2</label>
    </ligand>
</feature>
<evidence type="ECO:0000256" key="16">
    <source>
        <dbReference type="ARBA" id="ARBA00029351"/>
    </source>
</evidence>
<proteinExistence type="predicted"/>
<evidence type="ECO:0000256" key="18">
    <source>
        <dbReference type="PIRSR" id="PIRSR000007-50"/>
    </source>
</evidence>
<feature type="binding site" description="axial binding residue" evidence="19">
    <location>
        <position position="70"/>
    </location>
    <ligand>
        <name>heme c</name>
        <dbReference type="ChEBI" id="CHEBI:61717"/>
        <label>1</label>
    </ligand>
    <ligandPart>
        <name>Fe</name>
        <dbReference type="ChEBI" id="CHEBI:18248"/>
    </ligandPart>
</feature>
<feature type="transmembrane region" description="Helical" evidence="17">
    <location>
        <begin position="255"/>
        <end position="273"/>
    </location>
</feature>
<dbReference type="InterPro" id="IPR036909">
    <property type="entry name" value="Cyt_c-like_dom_sf"/>
</dbReference>
<dbReference type="Gene3D" id="1.10.760.10">
    <property type="entry name" value="Cytochrome c-like domain"/>
    <property type="match status" value="2"/>
</dbReference>
<keyword evidence="11 17" id="KW-1278">Translocase</keyword>
<dbReference type="PANTHER" id="PTHR33751">
    <property type="entry name" value="CBB3-TYPE CYTOCHROME C OXIDASE SUBUNIT FIXP"/>
    <property type="match status" value="1"/>
</dbReference>
<feature type="binding site" description="covalent" evidence="18">
    <location>
        <position position="69"/>
    </location>
    <ligand>
        <name>heme c</name>
        <dbReference type="ChEBI" id="CHEBI:61717"/>
        <label>1</label>
    </ligand>
</feature>
<evidence type="ECO:0000256" key="7">
    <source>
        <dbReference type="ARBA" id="ARBA00022660"/>
    </source>
</evidence>
<comment type="catalytic activity">
    <reaction evidence="16 17">
        <text>a quinol + 2 Fe(III)-[cytochrome c](out) = a quinone + 2 Fe(II)-[cytochrome c](out) + 2 H(+)(out)</text>
        <dbReference type="Rhea" id="RHEA:11484"/>
        <dbReference type="Rhea" id="RHEA-COMP:10350"/>
        <dbReference type="Rhea" id="RHEA-COMP:14399"/>
        <dbReference type="ChEBI" id="CHEBI:15378"/>
        <dbReference type="ChEBI" id="CHEBI:24646"/>
        <dbReference type="ChEBI" id="CHEBI:29033"/>
        <dbReference type="ChEBI" id="CHEBI:29034"/>
        <dbReference type="ChEBI" id="CHEBI:132124"/>
        <dbReference type="EC" id="7.1.1.8"/>
    </reaction>
</comment>
<evidence type="ECO:0000256" key="12">
    <source>
        <dbReference type="ARBA" id="ARBA00022982"/>
    </source>
</evidence>
<dbReference type="AlphaFoldDB" id="A0A3N0DU91"/>
<keyword evidence="10" id="KW-0677">Repeat</keyword>
<evidence type="ECO:0000256" key="17">
    <source>
        <dbReference type="PIRNR" id="PIRNR000007"/>
    </source>
</evidence>
<gene>
    <name evidence="21" type="ORF">EFL95_08425</name>
</gene>
<name>A0A3N0DU91_9ACTN</name>
<comment type="subcellular location">
    <subcellularLocation>
        <location evidence="1 17">Cell membrane</location>
        <topology evidence="1 17">Multi-pass membrane protein</topology>
    </subcellularLocation>
</comment>
<keyword evidence="13 17" id="KW-1133">Transmembrane helix</keyword>
<dbReference type="Pfam" id="PF13442">
    <property type="entry name" value="Cytochrome_CBB3"/>
    <property type="match status" value="1"/>
</dbReference>
<keyword evidence="8 17" id="KW-0812">Transmembrane</keyword>
<dbReference type="InterPro" id="IPR050597">
    <property type="entry name" value="Cytochrome_c_Oxidase_Subunit"/>
</dbReference>
<keyword evidence="9 17" id="KW-0479">Metal-binding</keyword>
<feature type="domain" description="Cytochrome c" evidence="20">
    <location>
        <begin position="53"/>
        <end position="138"/>
    </location>
</feature>
<dbReference type="OrthoDB" id="9811281at2"/>
<evidence type="ECO:0000259" key="20">
    <source>
        <dbReference type="PROSITE" id="PS51007"/>
    </source>
</evidence>
<keyword evidence="4 17" id="KW-0813">Transport</keyword>
<keyword evidence="15 17" id="KW-0472">Membrane</keyword>
<dbReference type="PIRSF" id="PIRSF000007">
    <property type="entry name" value="Ubiq_cycred_cyc"/>
    <property type="match status" value="1"/>
</dbReference>
<evidence type="ECO:0000256" key="6">
    <source>
        <dbReference type="ARBA" id="ARBA00022617"/>
    </source>
</evidence>
<dbReference type="GO" id="GO:0020037">
    <property type="term" value="F:heme binding"/>
    <property type="evidence" value="ECO:0007669"/>
    <property type="project" value="UniProtKB-UniRule"/>
</dbReference>
<comment type="caution">
    <text evidence="17">Lacks conserved residue(s) required for the propagation of feature annotation.</text>
</comment>
<evidence type="ECO:0000256" key="5">
    <source>
        <dbReference type="ARBA" id="ARBA00022475"/>
    </source>
</evidence>
<feature type="binding site" description="covalent" evidence="18">
    <location>
        <position position="170"/>
    </location>
    <ligand>
        <name>heme c</name>
        <dbReference type="ChEBI" id="CHEBI:61717"/>
        <label>2</label>
    </ligand>
</feature>
<keyword evidence="12 17" id="KW-0249">Electron transport</keyword>
<feature type="binding site" description="axial binding residue" evidence="19">
    <location>
        <position position="174"/>
    </location>
    <ligand>
        <name>heme c</name>
        <dbReference type="ChEBI" id="CHEBI:61717"/>
        <label>2</label>
    </ligand>
    <ligandPart>
        <name>Fe</name>
        <dbReference type="ChEBI" id="CHEBI:18248"/>
    </ligandPart>
</feature>
<evidence type="ECO:0000256" key="11">
    <source>
        <dbReference type="ARBA" id="ARBA00022967"/>
    </source>
</evidence>
<keyword evidence="14 17" id="KW-0408">Iron</keyword>
<dbReference type="GO" id="GO:0005506">
    <property type="term" value="F:iron ion binding"/>
    <property type="evidence" value="ECO:0007669"/>
    <property type="project" value="UniProtKB-UniRule"/>
</dbReference>
<evidence type="ECO:0000256" key="2">
    <source>
        <dbReference type="ARBA" id="ARBA00012951"/>
    </source>
</evidence>
<dbReference type="PROSITE" id="PS51007">
    <property type="entry name" value="CYTC"/>
    <property type="match status" value="2"/>
</dbReference>
<organism evidence="21 22">
    <name type="scientific">Nocardioides marmorisolisilvae</name>
    <dbReference type="NCBI Taxonomy" id="1542737"/>
    <lineage>
        <taxon>Bacteria</taxon>
        <taxon>Bacillati</taxon>
        <taxon>Actinomycetota</taxon>
        <taxon>Actinomycetes</taxon>
        <taxon>Propionibacteriales</taxon>
        <taxon>Nocardioidaceae</taxon>
        <taxon>Nocardioides</taxon>
    </lineage>
</organism>
<dbReference type="SUPFAM" id="SSF46626">
    <property type="entry name" value="Cytochrome c"/>
    <property type="match status" value="2"/>
</dbReference>
<dbReference type="PANTHER" id="PTHR33751:SF13">
    <property type="entry name" value="CYTOCHROME BC1 COMPLEX CYTOCHROME C SUBUNIT"/>
    <property type="match status" value="1"/>
</dbReference>
<comment type="PTM">
    <text evidence="18">Binds 2 heme c groups covalently per subunit.</text>
</comment>
<evidence type="ECO:0000256" key="9">
    <source>
        <dbReference type="ARBA" id="ARBA00022723"/>
    </source>
</evidence>
<dbReference type="EC" id="7.1.1.8" evidence="2 17"/>
<keyword evidence="22" id="KW-1185">Reference proteome</keyword>
<dbReference type="RefSeq" id="WP_123233558.1">
    <property type="nucleotide sequence ID" value="NZ_RJSG01000002.1"/>
</dbReference>
<evidence type="ECO:0000313" key="21">
    <source>
        <dbReference type="EMBL" id="RNL79056.1"/>
    </source>
</evidence>
<comment type="subunit">
    <text evidence="17">The cytochrome bc1 complex is composed of a cytochrome b (QcrB), the Rieske iron-sulfur protein (QcrA) and a diheme cytochrome c (QcrC) subunit.</text>
</comment>
<evidence type="ECO:0000256" key="1">
    <source>
        <dbReference type="ARBA" id="ARBA00004651"/>
    </source>
</evidence>
<dbReference type="GO" id="GO:0008121">
    <property type="term" value="F:quinol-cytochrome-c reductase activity"/>
    <property type="evidence" value="ECO:0007669"/>
    <property type="project" value="UniProtKB-UniRule"/>
</dbReference>
<feature type="domain" description="Cytochrome c" evidence="20">
    <location>
        <begin position="157"/>
        <end position="235"/>
    </location>
</feature>
<evidence type="ECO:0000313" key="22">
    <source>
        <dbReference type="Proteomes" id="UP000277094"/>
    </source>
</evidence>
<evidence type="ECO:0000256" key="3">
    <source>
        <dbReference type="ARBA" id="ARBA00017819"/>
    </source>
</evidence>
<dbReference type="InterPro" id="IPR009056">
    <property type="entry name" value="Cyt_c-like_dom"/>
</dbReference>
<keyword evidence="5 17" id="KW-1003">Cell membrane</keyword>
<accession>A0A3N0DU91</accession>
<evidence type="ECO:0000256" key="4">
    <source>
        <dbReference type="ARBA" id="ARBA00022448"/>
    </source>
</evidence>
<sequence>MRLLTRKISARLSARRRSRFAAPAVLIVGLLASGGLYAALAPANADNSTDDAATIAKGRALFAVSCSSCHGLNAEGILTEKGGNYGPSLIGVGAAAVDFQVGTGRMPMAQPGSQAARKRPVFNDDEVAALAAYVASLGPGPAIPTKAETDTSDLSNEEMVQGGEFFRTNCTACHNFAGKGGALPKGKQAPPLTGVSAKHLIEAMLTGPQQMPVFSDGVLSMKDKREIVAYLKKNEDSPDYGGFSLGGIGPVSEGMFAWLVGIGGLVGAGIWITSQTARIKKKGNAA</sequence>
<dbReference type="Proteomes" id="UP000277094">
    <property type="component" value="Unassembled WGS sequence"/>
</dbReference>
<evidence type="ECO:0000256" key="13">
    <source>
        <dbReference type="ARBA" id="ARBA00022989"/>
    </source>
</evidence>
<dbReference type="GO" id="GO:0005886">
    <property type="term" value="C:plasma membrane"/>
    <property type="evidence" value="ECO:0007669"/>
    <property type="project" value="UniProtKB-SubCell"/>
</dbReference>
<comment type="caution">
    <text evidence="21">The sequence shown here is derived from an EMBL/GenBank/DDBJ whole genome shotgun (WGS) entry which is preliminary data.</text>
</comment>
<dbReference type="EMBL" id="RJSG01000002">
    <property type="protein sequence ID" value="RNL79056.1"/>
    <property type="molecule type" value="Genomic_DNA"/>
</dbReference>
<protein>
    <recommendedName>
        <fullName evidence="3 17">Cytochrome bc1 complex cytochrome c subunit</fullName>
        <ecNumber evidence="2 17">7.1.1.8</ecNumber>
    </recommendedName>
</protein>
<feature type="binding site" description="covalent" evidence="18">
    <location>
        <position position="66"/>
    </location>
    <ligand>
        <name>heme c</name>
        <dbReference type="ChEBI" id="CHEBI:61717"/>
        <label>1</label>
    </ligand>
</feature>
<dbReference type="InterPro" id="IPR009152">
    <property type="entry name" value="bc1_cytC-su"/>
</dbReference>
<evidence type="ECO:0000256" key="8">
    <source>
        <dbReference type="ARBA" id="ARBA00022692"/>
    </source>
</evidence>
<evidence type="ECO:0000256" key="19">
    <source>
        <dbReference type="PIRSR" id="PIRSR000007-51"/>
    </source>
</evidence>